<reference evidence="1" key="1">
    <citation type="submission" date="2020-03" db="EMBL/GenBank/DDBJ databases">
        <title>The deep terrestrial virosphere.</title>
        <authorList>
            <person name="Holmfeldt K."/>
            <person name="Nilsson E."/>
            <person name="Simone D."/>
            <person name="Lopez-Fernandez M."/>
            <person name="Wu X."/>
            <person name="de Brujin I."/>
            <person name="Lundin D."/>
            <person name="Andersson A."/>
            <person name="Bertilsson S."/>
            <person name="Dopson M."/>
        </authorList>
    </citation>
    <scope>NUCLEOTIDE SEQUENCE</scope>
    <source>
        <strain evidence="1">MM415B03045</strain>
    </source>
</reference>
<evidence type="ECO:0000313" key="1">
    <source>
        <dbReference type="EMBL" id="QJA87143.1"/>
    </source>
</evidence>
<accession>A0A6M3KY63</accession>
<proteinExistence type="predicted"/>
<dbReference type="AlphaFoldDB" id="A0A6M3KY63"/>
<sequence>MATMIPEISITEFKKLKAHELKRMKSCEVTSDGQYLFTFINPQSDYIKLQAEATGHLSNIGGGKDPSELLMVEV</sequence>
<dbReference type="EMBL" id="MT142684">
    <property type="protein sequence ID" value="QJA87143.1"/>
    <property type="molecule type" value="Genomic_DNA"/>
</dbReference>
<name>A0A6M3KY63_9ZZZZ</name>
<protein>
    <submittedName>
        <fullName evidence="1">Uncharacterized protein</fullName>
    </submittedName>
</protein>
<organism evidence="1">
    <name type="scientific">viral metagenome</name>
    <dbReference type="NCBI Taxonomy" id="1070528"/>
    <lineage>
        <taxon>unclassified sequences</taxon>
        <taxon>metagenomes</taxon>
        <taxon>organismal metagenomes</taxon>
    </lineage>
</organism>
<gene>
    <name evidence="1" type="ORF">MM415B03045_0008</name>
</gene>